<evidence type="ECO:0000256" key="3">
    <source>
        <dbReference type="ARBA" id="ARBA00022807"/>
    </source>
</evidence>
<dbReference type="GO" id="GO:0006508">
    <property type="term" value="P:proteolysis"/>
    <property type="evidence" value="ECO:0007669"/>
    <property type="project" value="InterPro"/>
</dbReference>
<dbReference type="AlphaFoldDB" id="A0A0D2C6B7"/>
<dbReference type="InterPro" id="IPR029030">
    <property type="entry name" value="Caspase-like_dom_sf"/>
</dbReference>
<dbReference type="GeneID" id="27330474"/>
<evidence type="ECO:0000313" key="6">
    <source>
        <dbReference type="EMBL" id="KIW19099.1"/>
    </source>
</evidence>
<dbReference type="GO" id="GO:0006915">
    <property type="term" value="P:apoptotic process"/>
    <property type="evidence" value="ECO:0007669"/>
    <property type="project" value="UniProtKB-KW"/>
</dbReference>
<evidence type="ECO:0000256" key="1">
    <source>
        <dbReference type="ARBA" id="ARBA00009005"/>
    </source>
</evidence>
<feature type="domain" description="Peptidase C14 caspase" evidence="5">
    <location>
        <begin position="3"/>
        <end position="266"/>
    </location>
</feature>
<dbReference type="PANTHER" id="PTHR48104:SF30">
    <property type="entry name" value="METACASPASE-1"/>
    <property type="match status" value="1"/>
</dbReference>
<gene>
    <name evidence="6" type="ORF">PV08_03391</name>
</gene>
<dbReference type="GO" id="GO:0005737">
    <property type="term" value="C:cytoplasm"/>
    <property type="evidence" value="ECO:0007669"/>
    <property type="project" value="TreeGrafter"/>
</dbReference>
<keyword evidence="3" id="KW-0645">Protease</keyword>
<keyword evidence="7" id="KW-1185">Reference proteome</keyword>
<dbReference type="InterPro" id="IPR050452">
    <property type="entry name" value="Metacaspase"/>
</dbReference>
<dbReference type="PANTHER" id="PTHR48104">
    <property type="entry name" value="METACASPASE-4"/>
    <property type="match status" value="1"/>
</dbReference>
<evidence type="ECO:0000313" key="7">
    <source>
        <dbReference type="Proteomes" id="UP000053328"/>
    </source>
</evidence>
<dbReference type="EMBL" id="KN847493">
    <property type="protein sequence ID" value="KIW19099.1"/>
    <property type="molecule type" value="Genomic_DNA"/>
</dbReference>
<reference evidence="6 7" key="1">
    <citation type="submission" date="2015-01" db="EMBL/GenBank/DDBJ databases">
        <title>The Genome Sequence of Exophiala spinifera CBS89968.</title>
        <authorList>
            <consortium name="The Broad Institute Genomics Platform"/>
            <person name="Cuomo C."/>
            <person name="de Hoog S."/>
            <person name="Gorbushina A."/>
            <person name="Stielow B."/>
            <person name="Teixiera M."/>
            <person name="Abouelleil A."/>
            <person name="Chapman S.B."/>
            <person name="Priest M."/>
            <person name="Young S.K."/>
            <person name="Wortman J."/>
            <person name="Nusbaum C."/>
            <person name="Birren B."/>
        </authorList>
    </citation>
    <scope>NUCLEOTIDE SEQUENCE [LARGE SCALE GENOMIC DNA]</scope>
    <source>
        <strain evidence="6 7">CBS 89968</strain>
    </source>
</reference>
<dbReference type="VEuPathDB" id="FungiDB:PV08_03391"/>
<keyword evidence="3" id="KW-0378">Hydrolase</keyword>
<dbReference type="Pfam" id="PF00656">
    <property type="entry name" value="Peptidase_C14"/>
    <property type="match status" value="1"/>
</dbReference>
<sequence length="654" mass="70962">MSKKALLISSVYGALKGPQNDVEKMAQVLGDLGFVISLCCGTGATRAGILTAWEQLIDNIGPGDSIVIYYSGHGGTVQSPRSVDGATHSTFARDRAAPWKYQYLVPVDFGERENNEFRGILDVEMSHLLHAMTEKTRNVTTILDCCFAGGMVRDPGLADTAVPKGVPSTAYADVVDHVNSLRARGWSLDEAHVDENPLAVRIAAATASETAWEYQNSRGEWRGAMTEALESVLAASKGNHISWRTLLLRVSEMVTVQFPYQHPQVEGPRNRLTFSVQEIASQGFHVREEDDRVAIQAGRVSGVHKGSIYSVVPIGAEKPVVGQELASARVTYAGPFKAYVELRPGTASTGGLPPDGALAFLQHDAVYKWPVTLPVTLPADLTWLPGMVEASRFIRPAAPDDGELILAEFKKDSDTIFLFSNRGHVVATLSANAGPDERRKLVRRAERLARGRHLLSLNHETDVEILRHAVNVTFGVVDAGPLGGGGRRGRTIRQDGGDDLREGDSVYVELVNCGVETVFVWVFDVNAGGKVSRVSRSNSTGIEMPPGRHEVLGSRNDGLGLKGLPVSWPEDLPRTTPLEETLVFIFTSSPVDLHHLSSDPGDGPPPSRTGLSHLEQLTYSIATGAMRAVTLDEDSDPIRYSISYIPFRLHPHPL</sequence>
<dbReference type="Proteomes" id="UP000053328">
    <property type="component" value="Unassembled WGS sequence"/>
</dbReference>
<dbReference type="HOGENOM" id="CLU_018527_0_0_1"/>
<evidence type="ECO:0000256" key="4">
    <source>
        <dbReference type="ARBA" id="ARBA00023145"/>
    </source>
</evidence>
<name>A0A0D2C6B7_9EURO</name>
<dbReference type="RefSeq" id="XP_016239315.1">
    <property type="nucleotide sequence ID" value="XM_016377745.1"/>
</dbReference>
<protein>
    <recommendedName>
        <fullName evidence="5">Peptidase C14 caspase domain-containing protein</fullName>
    </recommendedName>
</protein>
<accession>A0A0D2C6B7</accession>
<keyword evidence="3" id="KW-0788">Thiol protease</keyword>
<keyword evidence="4" id="KW-0865">Zymogen</keyword>
<dbReference type="Gene3D" id="3.40.50.1460">
    <property type="match status" value="1"/>
</dbReference>
<dbReference type="GO" id="GO:0004197">
    <property type="term" value="F:cysteine-type endopeptidase activity"/>
    <property type="evidence" value="ECO:0007669"/>
    <property type="project" value="InterPro"/>
</dbReference>
<dbReference type="InterPro" id="IPR011600">
    <property type="entry name" value="Pept_C14_caspase"/>
</dbReference>
<organism evidence="6 7">
    <name type="scientific">Exophiala spinifera</name>
    <dbReference type="NCBI Taxonomy" id="91928"/>
    <lineage>
        <taxon>Eukaryota</taxon>
        <taxon>Fungi</taxon>
        <taxon>Dikarya</taxon>
        <taxon>Ascomycota</taxon>
        <taxon>Pezizomycotina</taxon>
        <taxon>Eurotiomycetes</taxon>
        <taxon>Chaetothyriomycetidae</taxon>
        <taxon>Chaetothyriales</taxon>
        <taxon>Herpotrichiellaceae</taxon>
        <taxon>Exophiala</taxon>
    </lineage>
</organism>
<evidence type="ECO:0000259" key="5">
    <source>
        <dbReference type="Pfam" id="PF00656"/>
    </source>
</evidence>
<keyword evidence="2" id="KW-0053">Apoptosis</keyword>
<dbReference type="SUPFAM" id="SSF52129">
    <property type="entry name" value="Caspase-like"/>
    <property type="match status" value="1"/>
</dbReference>
<proteinExistence type="inferred from homology"/>
<evidence type="ECO:0000256" key="2">
    <source>
        <dbReference type="ARBA" id="ARBA00022703"/>
    </source>
</evidence>
<comment type="similarity">
    <text evidence="1">Belongs to the peptidase C14B family.</text>
</comment>
<dbReference type="OrthoDB" id="3223806at2759"/>